<feature type="non-terminal residue" evidence="1">
    <location>
        <position position="1"/>
    </location>
</feature>
<proteinExistence type="predicted"/>
<accession>A0A392T8L4</accession>
<feature type="non-terminal residue" evidence="1">
    <location>
        <position position="45"/>
    </location>
</feature>
<comment type="caution">
    <text evidence="1">The sequence shown here is derived from an EMBL/GenBank/DDBJ whole genome shotgun (WGS) entry which is preliminary data.</text>
</comment>
<organism evidence="1 2">
    <name type="scientific">Trifolium medium</name>
    <dbReference type="NCBI Taxonomy" id="97028"/>
    <lineage>
        <taxon>Eukaryota</taxon>
        <taxon>Viridiplantae</taxon>
        <taxon>Streptophyta</taxon>
        <taxon>Embryophyta</taxon>
        <taxon>Tracheophyta</taxon>
        <taxon>Spermatophyta</taxon>
        <taxon>Magnoliopsida</taxon>
        <taxon>eudicotyledons</taxon>
        <taxon>Gunneridae</taxon>
        <taxon>Pentapetalae</taxon>
        <taxon>rosids</taxon>
        <taxon>fabids</taxon>
        <taxon>Fabales</taxon>
        <taxon>Fabaceae</taxon>
        <taxon>Papilionoideae</taxon>
        <taxon>50 kb inversion clade</taxon>
        <taxon>NPAAA clade</taxon>
        <taxon>Hologalegina</taxon>
        <taxon>IRL clade</taxon>
        <taxon>Trifolieae</taxon>
        <taxon>Trifolium</taxon>
    </lineage>
</organism>
<dbReference type="AlphaFoldDB" id="A0A392T8L4"/>
<dbReference type="Proteomes" id="UP000265520">
    <property type="component" value="Unassembled WGS sequence"/>
</dbReference>
<sequence length="45" mass="5251">EVWFEPDVFCEPVVKNLTFKGNKLENGDIICFQKAPAMDNEKHIR</sequence>
<dbReference type="EMBL" id="LXQA010528075">
    <property type="protein sequence ID" value="MCI57378.1"/>
    <property type="molecule type" value="Genomic_DNA"/>
</dbReference>
<keyword evidence="2" id="KW-1185">Reference proteome</keyword>
<name>A0A392T8L4_9FABA</name>
<evidence type="ECO:0000313" key="1">
    <source>
        <dbReference type="EMBL" id="MCI57378.1"/>
    </source>
</evidence>
<dbReference type="GO" id="GO:0016787">
    <property type="term" value="F:hydrolase activity"/>
    <property type="evidence" value="ECO:0007669"/>
    <property type="project" value="UniProtKB-KW"/>
</dbReference>
<keyword evidence="1" id="KW-0378">Hydrolase</keyword>
<evidence type="ECO:0000313" key="2">
    <source>
        <dbReference type="Proteomes" id="UP000265520"/>
    </source>
</evidence>
<reference evidence="1 2" key="1">
    <citation type="journal article" date="2018" name="Front. Plant Sci.">
        <title>Red Clover (Trifolium pratense) and Zigzag Clover (T. medium) - A Picture of Genomic Similarities and Differences.</title>
        <authorList>
            <person name="Dluhosova J."/>
            <person name="Istvanek J."/>
            <person name="Nedelnik J."/>
            <person name="Repkova J."/>
        </authorList>
    </citation>
    <scope>NUCLEOTIDE SEQUENCE [LARGE SCALE GENOMIC DNA]</scope>
    <source>
        <strain evidence="2">cv. 10/8</strain>
        <tissue evidence="1">Leaf</tissue>
    </source>
</reference>
<protein>
    <submittedName>
        <fullName evidence="1">Ubiquitin carboxyl-terminal hydrolase family protein</fullName>
    </submittedName>
</protein>
<dbReference type="Gene3D" id="3.10.20.90">
    <property type="entry name" value="Phosphatidylinositol 3-kinase Catalytic Subunit, Chain A, domain 1"/>
    <property type="match status" value="1"/>
</dbReference>